<evidence type="ECO:0000313" key="2">
    <source>
        <dbReference type="EMBL" id="EFO79240.1"/>
    </source>
</evidence>
<name>E1IHW5_9CHLR</name>
<evidence type="ECO:0000313" key="3">
    <source>
        <dbReference type="Proteomes" id="UP000054010"/>
    </source>
</evidence>
<dbReference type="GO" id="GO:0016740">
    <property type="term" value="F:transferase activity"/>
    <property type="evidence" value="ECO:0007669"/>
    <property type="project" value="UniProtKB-KW"/>
</dbReference>
<dbReference type="Pfam" id="PF00535">
    <property type="entry name" value="Glycos_transf_2"/>
    <property type="match status" value="1"/>
</dbReference>
<dbReference type="Gene3D" id="3.90.550.10">
    <property type="entry name" value="Spore Coat Polysaccharide Biosynthesis Protein SpsA, Chain A"/>
    <property type="match status" value="1"/>
</dbReference>
<dbReference type="Proteomes" id="UP000054010">
    <property type="component" value="Unassembled WGS sequence"/>
</dbReference>
<keyword evidence="2" id="KW-0808">Transferase</keyword>
<dbReference type="InterPro" id="IPR029044">
    <property type="entry name" value="Nucleotide-diphossugar_trans"/>
</dbReference>
<dbReference type="AlphaFoldDB" id="E1IHW5"/>
<dbReference type="OrthoDB" id="396512at2"/>
<dbReference type="HOGENOM" id="CLU_025996_21_0_0"/>
<accession>E1IHW5</accession>
<dbReference type="EMBL" id="ADVR01000120">
    <property type="protein sequence ID" value="EFO79240.1"/>
    <property type="molecule type" value="Genomic_DNA"/>
</dbReference>
<comment type="caution">
    <text evidence="2">The sequence shown here is derived from an EMBL/GenBank/DDBJ whole genome shotgun (WGS) entry which is preliminary data.</text>
</comment>
<dbReference type="PANTHER" id="PTHR22916:SF65">
    <property type="entry name" value="SLR1065 PROTEIN"/>
    <property type="match status" value="1"/>
</dbReference>
<dbReference type="InterPro" id="IPR001173">
    <property type="entry name" value="Glyco_trans_2-like"/>
</dbReference>
<sequence length="345" mass="38685">MYQPLAHTAPAWAAYTSLESAPSPLLRDPHLPLVTVVTPSYNQGAYLRATIESVLTQDYPNLEYIVVDDGSDDESHAILRSYTHEPRLRWLVAGQRSQSNAINMGWARSRGQILAWLNSDDTYLPGAISTQVDALLRHPSAAAVYADAQYITAAGAPLTCIYARPYSPLALLRLEIPAQPTVFLRREIVAMVGPLSMSRRYSMDSDYWARIAHLAPLQHVPALVATYRLHASSKTVSQASGFYAEWLAIAEAFFADPRTPSELQRERPAVLADIYAAMANLEAQNGQPAQALRYFAYAWNLARLRPRMLKFPLSLLEHHMPLGLAARFSAAWGWLWRQRQRMITR</sequence>
<gene>
    <name evidence="2" type="ORF">OSCT_2903</name>
</gene>
<evidence type="ECO:0000259" key="1">
    <source>
        <dbReference type="Pfam" id="PF00535"/>
    </source>
</evidence>
<keyword evidence="3" id="KW-1185">Reference proteome</keyword>
<dbReference type="SUPFAM" id="SSF53448">
    <property type="entry name" value="Nucleotide-diphospho-sugar transferases"/>
    <property type="match status" value="1"/>
</dbReference>
<reference evidence="2 3" key="1">
    <citation type="journal article" date="2011" name="J. Bacteriol.">
        <title>Draft genome sequence of the anoxygenic filamentous phototrophic bacterium Oscillochloris trichoides subsp. DG-6.</title>
        <authorList>
            <person name="Kuznetsov B.B."/>
            <person name="Ivanovsky R.N."/>
            <person name="Keppen O.I."/>
            <person name="Sukhacheva M.V."/>
            <person name="Bumazhkin B.K."/>
            <person name="Patutina E.O."/>
            <person name="Beletsky A.V."/>
            <person name="Mardanov A.V."/>
            <person name="Baslerov R.V."/>
            <person name="Panteleeva A.N."/>
            <person name="Kolganova T.V."/>
            <person name="Ravin N.V."/>
            <person name="Skryabin K.G."/>
        </authorList>
    </citation>
    <scope>NUCLEOTIDE SEQUENCE [LARGE SCALE GENOMIC DNA]</scope>
    <source>
        <strain evidence="2 3">DG-6</strain>
    </source>
</reference>
<dbReference type="CDD" id="cd06433">
    <property type="entry name" value="GT_2_WfgS_like"/>
    <property type="match status" value="1"/>
</dbReference>
<proteinExistence type="predicted"/>
<protein>
    <submittedName>
        <fullName evidence="2">Glycosyl transferase family 2</fullName>
    </submittedName>
</protein>
<dbReference type="eggNOG" id="COG0463">
    <property type="taxonomic scope" value="Bacteria"/>
</dbReference>
<dbReference type="PANTHER" id="PTHR22916">
    <property type="entry name" value="GLYCOSYLTRANSFERASE"/>
    <property type="match status" value="1"/>
</dbReference>
<dbReference type="STRING" id="765420.OSCT_2903"/>
<organism evidence="2 3">
    <name type="scientific">Oscillochloris trichoides DG-6</name>
    <dbReference type="NCBI Taxonomy" id="765420"/>
    <lineage>
        <taxon>Bacteria</taxon>
        <taxon>Bacillati</taxon>
        <taxon>Chloroflexota</taxon>
        <taxon>Chloroflexia</taxon>
        <taxon>Chloroflexales</taxon>
        <taxon>Chloroflexineae</taxon>
        <taxon>Oscillochloridaceae</taxon>
        <taxon>Oscillochloris</taxon>
    </lineage>
</organism>
<feature type="domain" description="Glycosyltransferase 2-like" evidence="1">
    <location>
        <begin position="35"/>
        <end position="145"/>
    </location>
</feature>